<dbReference type="PANTHER" id="PTHR22605:SF16">
    <property type="entry name" value="E3 UBIQUITIN-PROTEIN LIGASE RNF213"/>
    <property type="match status" value="1"/>
</dbReference>
<dbReference type="EMBL" id="CACRXK020013809">
    <property type="protein sequence ID" value="CAB4025761.1"/>
    <property type="molecule type" value="Genomic_DNA"/>
</dbReference>
<protein>
    <submittedName>
        <fullName evidence="1">Uncharacterized protein</fullName>
    </submittedName>
</protein>
<feature type="non-terminal residue" evidence="1">
    <location>
        <position position="1"/>
    </location>
</feature>
<evidence type="ECO:0000313" key="2">
    <source>
        <dbReference type="Proteomes" id="UP001152795"/>
    </source>
</evidence>
<gene>
    <name evidence="1" type="ORF">PACLA_8A058366</name>
</gene>
<organism evidence="1 2">
    <name type="scientific">Paramuricea clavata</name>
    <name type="common">Red gorgonian</name>
    <name type="synonym">Violescent sea-whip</name>
    <dbReference type="NCBI Taxonomy" id="317549"/>
    <lineage>
        <taxon>Eukaryota</taxon>
        <taxon>Metazoa</taxon>
        <taxon>Cnidaria</taxon>
        <taxon>Anthozoa</taxon>
        <taxon>Octocorallia</taxon>
        <taxon>Malacalcyonacea</taxon>
        <taxon>Plexauridae</taxon>
        <taxon>Paramuricea</taxon>
    </lineage>
</organism>
<dbReference type="OrthoDB" id="5976613at2759"/>
<dbReference type="AlphaFoldDB" id="A0A6S7J6X8"/>
<comment type="caution">
    <text evidence="1">The sequence shown here is derived from an EMBL/GenBank/DDBJ whole genome shotgun (WGS) entry which is preliminary data.</text>
</comment>
<name>A0A6S7J6X8_PARCT</name>
<dbReference type="InterPro" id="IPR031248">
    <property type="entry name" value="RNF213"/>
</dbReference>
<dbReference type="PANTHER" id="PTHR22605">
    <property type="entry name" value="RZ-TYPE DOMAIN-CONTAINING PROTEIN"/>
    <property type="match status" value="1"/>
</dbReference>
<sequence length="446" mass="51381">MLTKRGLPWLKQIKESHGSVALTTMVQVEAINSSGVYYIADNEKTKESKHVDSELCLENLVSLVVPKDEIKNRDEKIYSLEEIKDVQSKLMLIAGKAESGKDEVDQFNQVFEGILRVSKLYLQLCEVGEINYITWKKEFQCSKNEGCREMLLKNIDETCETMENELKEWEKTVNDKRHKCYSLNHFTMKQILNLRKELAKACIGQVPVDELPLQTFMLLEAVNKTIDPLLLANVLRTIIPENSIKLTEDSFKDEQKYFASDIEGKRTLPENVEEEVDIIQPKKRRRMNSLETLTSAKETLENMSMTLVNTEDYLLAALQHCGRRATKADLITWVVSHENDEDETVKMLCEEARKNPRLSDLVSVFEPEGQTVNDEEMIEFKREIESPKIVPKPDKPYVDNREDTYLTLEIVAAILEKLSKSESDYFRRKLPSALKEGEPNLLLVPK</sequence>
<dbReference type="GO" id="GO:0016887">
    <property type="term" value="F:ATP hydrolysis activity"/>
    <property type="evidence" value="ECO:0007669"/>
    <property type="project" value="InterPro"/>
</dbReference>
<keyword evidence="2" id="KW-1185">Reference proteome</keyword>
<dbReference type="Proteomes" id="UP001152795">
    <property type="component" value="Unassembled WGS sequence"/>
</dbReference>
<reference evidence="1" key="1">
    <citation type="submission" date="2020-04" db="EMBL/GenBank/DDBJ databases">
        <authorList>
            <person name="Alioto T."/>
            <person name="Alioto T."/>
            <person name="Gomez Garrido J."/>
        </authorList>
    </citation>
    <scope>NUCLEOTIDE SEQUENCE</scope>
    <source>
        <strain evidence="1">A484AB</strain>
    </source>
</reference>
<evidence type="ECO:0000313" key="1">
    <source>
        <dbReference type="EMBL" id="CAB4025761.1"/>
    </source>
</evidence>
<accession>A0A6S7J6X8</accession>
<proteinExistence type="predicted"/>
<dbReference type="GO" id="GO:0004842">
    <property type="term" value="F:ubiquitin-protein transferase activity"/>
    <property type="evidence" value="ECO:0007669"/>
    <property type="project" value="InterPro"/>
</dbReference>